<dbReference type="RefSeq" id="XP_003283571.1">
    <property type="nucleotide sequence ID" value="XM_003283523.1"/>
</dbReference>
<dbReference type="VEuPathDB" id="AmoebaDB:DICPUDRAFT_74540"/>
<protein>
    <submittedName>
        <fullName evidence="2">Uncharacterized protein</fullName>
    </submittedName>
</protein>
<keyword evidence="3" id="KW-1185">Reference proteome</keyword>
<evidence type="ECO:0000256" key="1">
    <source>
        <dbReference type="SAM" id="MobiDB-lite"/>
    </source>
</evidence>
<dbReference type="EMBL" id="GL870949">
    <property type="protein sequence ID" value="EGC39942.1"/>
    <property type="molecule type" value="Genomic_DNA"/>
</dbReference>
<name>F0Z816_DICPU</name>
<dbReference type="InParanoid" id="F0Z816"/>
<feature type="region of interest" description="Disordered" evidence="1">
    <location>
        <begin position="201"/>
        <end position="230"/>
    </location>
</feature>
<feature type="compositionally biased region" description="Polar residues" evidence="1">
    <location>
        <begin position="219"/>
        <end position="230"/>
    </location>
</feature>
<dbReference type="KEGG" id="dpp:DICPUDRAFT_74540"/>
<accession>F0Z816</accession>
<dbReference type="OMA" id="RINEQYQ"/>
<gene>
    <name evidence="2" type="ORF">DICPUDRAFT_74540</name>
</gene>
<evidence type="ECO:0000313" key="3">
    <source>
        <dbReference type="Proteomes" id="UP000001064"/>
    </source>
</evidence>
<dbReference type="FunCoup" id="F0Z816">
    <property type="interactions" value="398"/>
</dbReference>
<dbReference type="GeneID" id="10509475"/>
<dbReference type="eggNOG" id="ENOG502RHZX">
    <property type="taxonomic scope" value="Eukaryota"/>
</dbReference>
<sequence>MVLLLPSKRKFFHSLKEKFEINNINSNDNDIEDITNCILGGNENDSAVLYIVWNDIGLMQRVSLNLHNVHSMKVSIGNFLKSHGGVDYGANSILKFQHLNLLINCLQLFFTNSDFKWSRRQNDKEDCCQVFVISKEYDQYEPIITRQPFLFNLTLNFNDPLFSITSNATSSSSFIVDCIIGHSGKDENINYDVKSNTETDMAKSKQFANNQPKHDYQHHTSSTTSLPPGQ</sequence>
<reference evidence="3" key="1">
    <citation type="journal article" date="2011" name="Genome Biol.">
        <title>Comparative genomics of the social amoebae Dictyostelium discoideum and Dictyostelium purpureum.</title>
        <authorList>
            <consortium name="US DOE Joint Genome Institute (JGI-PGF)"/>
            <person name="Sucgang R."/>
            <person name="Kuo A."/>
            <person name="Tian X."/>
            <person name="Salerno W."/>
            <person name="Parikh A."/>
            <person name="Feasley C.L."/>
            <person name="Dalin E."/>
            <person name="Tu H."/>
            <person name="Huang E."/>
            <person name="Barry K."/>
            <person name="Lindquist E."/>
            <person name="Shapiro H."/>
            <person name="Bruce D."/>
            <person name="Schmutz J."/>
            <person name="Salamov A."/>
            <person name="Fey P."/>
            <person name="Gaudet P."/>
            <person name="Anjard C."/>
            <person name="Babu M.M."/>
            <person name="Basu S."/>
            <person name="Bushmanova Y."/>
            <person name="van der Wel H."/>
            <person name="Katoh-Kurasawa M."/>
            <person name="Dinh C."/>
            <person name="Coutinho P.M."/>
            <person name="Saito T."/>
            <person name="Elias M."/>
            <person name="Schaap P."/>
            <person name="Kay R.R."/>
            <person name="Henrissat B."/>
            <person name="Eichinger L."/>
            <person name="Rivero F."/>
            <person name="Putnam N.H."/>
            <person name="West C.M."/>
            <person name="Loomis W.F."/>
            <person name="Chisholm R.L."/>
            <person name="Shaulsky G."/>
            <person name="Strassmann J.E."/>
            <person name="Queller D.C."/>
            <person name="Kuspa A."/>
            <person name="Grigoriev I.V."/>
        </authorList>
    </citation>
    <scope>NUCLEOTIDE SEQUENCE [LARGE SCALE GENOMIC DNA]</scope>
    <source>
        <strain evidence="3">QSDP1</strain>
    </source>
</reference>
<organism evidence="2 3">
    <name type="scientific">Dictyostelium purpureum</name>
    <name type="common">Slime mold</name>
    <dbReference type="NCBI Taxonomy" id="5786"/>
    <lineage>
        <taxon>Eukaryota</taxon>
        <taxon>Amoebozoa</taxon>
        <taxon>Evosea</taxon>
        <taxon>Eumycetozoa</taxon>
        <taxon>Dictyostelia</taxon>
        <taxon>Dictyosteliales</taxon>
        <taxon>Dictyosteliaceae</taxon>
        <taxon>Dictyostelium</taxon>
    </lineage>
</organism>
<dbReference type="Proteomes" id="UP000001064">
    <property type="component" value="Unassembled WGS sequence"/>
</dbReference>
<proteinExistence type="predicted"/>
<evidence type="ECO:0000313" key="2">
    <source>
        <dbReference type="EMBL" id="EGC39942.1"/>
    </source>
</evidence>
<dbReference type="AlphaFoldDB" id="F0Z816"/>